<sequence>MPNHATDCSDSNSSGDGEPVLLPSTQLPCLTPTKPPIPIRLDDPNAFTEPDVVRWEKVQTPNGYIYELRDPTTTLPPLLLLQMRIDSSESRNFGIPKYTRKGTINDRKLFLVGGNPGDDKAWRVVVQNLRLLEELLEKRFPDVVEGVAKNATSFLKEGNVKVAESDEDDETAILKTTIKLQQPLSKEESHLYDLVHHPFYTYFLENADIPESHHHITLAVHSEPEDDAIPMSPDEMSPKPNKRAKKVKEYRNFEINPAAIYDPQGRLIHPRNYSTIKNKVVSAALTLRHVRNGKFVNNQEVPRAFIGLPMEVRMLDVDCDAEVETEGITRAEGDLQVVDQGNGASGSTAHANVVRTPTKGKGRAKLAERSGGSVRKSNTKSKTKSSGKAAIPANPESPTASMGAQKHSNQRTLVDFFGVAKGSSVAFLSVVKPPLVLNAGRSKRKREEESS</sequence>
<evidence type="ECO:0000313" key="2">
    <source>
        <dbReference type="EMBL" id="PPR03055.1"/>
    </source>
</evidence>
<comment type="caution">
    <text evidence="2">The sequence shown here is derived from an EMBL/GenBank/DDBJ whole genome shotgun (WGS) entry which is preliminary data.</text>
</comment>
<feature type="region of interest" description="Disordered" evidence="1">
    <location>
        <begin position="1"/>
        <end position="24"/>
    </location>
</feature>
<dbReference type="EMBL" id="NHTK01001108">
    <property type="protein sequence ID" value="PPR03055.1"/>
    <property type="molecule type" value="Genomic_DNA"/>
</dbReference>
<feature type="compositionally biased region" description="Polar residues" evidence="1">
    <location>
        <begin position="1"/>
        <end position="15"/>
    </location>
</feature>
<name>A0A409YJA3_9AGAR</name>
<evidence type="ECO:0000313" key="3">
    <source>
        <dbReference type="Proteomes" id="UP000284842"/>
    </source>
</evidence>
<organism evidence="2 3">
    <name type="scientific">Panaeolus cyanescens</name>
    <dbReference type="NCBI Taxonomy" id="181874"/>
    <lineage>
        <taxon>Eukaryota</taxon>
        <taxon>Fungi</taxon>
        <taxon>Dikarya</taxon>
        <taxon>Basidiomycota</taxon>
        <taxon>Agaricomycotina</taxon>
        <taxon>Agaricomycetes</taxon>
        <taxon>Agaricomycetidae</taxon>
        <taxon>Agaricales</taxon>
        <taxon>Agaricineae</taxon>
        <taxon>Galeropsidaceae</taxon>
        <taxon>Panaeolus</taxon>
    </lineage>
</organism>
<keyword evidence="3" id="KW-1185">Reference proteome</keyword>
<evidence type="ECO:0000256" key="1">
    <source>
        <dbReference type="SAM" id="MobiDB-lite"/>
    </source>
</evidence>
<feature type="region of interest" description="Disordered" evidence="1">
    <location>
        <begin position="338"/>
        <end position="407"/>
    </location>
</feature>
<feature type="compositionally biased region" description="Polar residues" evidence="1">
    <location>
        <begin position="396"/>
        <end position="407"/>
    </location>
</feature>
<proteinExistence type="predicted"/>
<protein>
    <submittedName>
        <fullName evidence="2">Uncharacterized protein</fullName>
    </submittedName>
</protein>
<dbReference type="InParanoid" id="A0A409YJA3"/>
<dbReference type="AlphaFoldDB" id="A0A409YJA3"/>
<dbReference type="Proteomes" id="UP000284842">
    <property type="component" value="Unassembled WGS sequence"/>
</dbReference>
<gene>
    <name evidence="2" type="ORF">CVT24_012442</name>
</gene>
<accession>A0A409YJA3</accession>
<reference evidence="2 3" key="1">
    <citation type="journal article" date="2018" name="Evol. Lett.">
        <title>Horizontal gene cluster transfer increased hallucinogenic mushroom diversity.</title>
        <authorList>
            <person name="Reynolds H.T."/>
            <person name="Vijayakumar V."/>
            <person name="Gluck-Thaler E."/>
            <person name="Korotkin H.B."/>
            <person name="Matheny P.B."/>
            <person name="Slot J.C."/>
        </authorList>
    </citation>
    <scope>NUCLEOTIDE SEQUENCE [LARGE SCALE GENOMIC DNA]</scope>
    <source>
        <strain evidence="2 3">2629</strain>
    </source>
</reference>